<dbReference type="FunFam" id="1.10.8.10:FF:000001">
    <property type="entry name" value="Elongation factor Ts"/>
    <property type="match status" value="1"/>
</dbReference>
<dbReference type="SUPFAM" id="SSF46934">
    <property type="entry name" value="UBA-like"/>
    <property type="match status" value="1"/>
</dbReference>
<evidence type="ECO:0000313" key="9">
    <source>
        <dbReference type="EMBL" id="KGE73795.1"/>
    </source>
</evidence>
<protein>
    <recommendedName>
        <fullName evidence="2 5">Elongation factor Ts</fullName>
        <shortName evidence="5">EF-Ts</shortName>
    </recommendedName>
</protein>
<gene>
    <name evidence="5" type="primary">tsf</name>
    <name evidence="9" type="ORF">DC28_00805</name>
</gene>
<dbReference type="InterPro" id="IPR009060">
    <property type="entry name" value="UBA-like_sf"/>
</dbReference>
<dbReference type="InterPro" id="IPR036402">
    <property type="entry name" value="EF-Ts_dimer_sf"/>
</dbReference>
<feature type="region of interest" description="Involved in Mg(2+) ion dislocation from EF-Tu" evidence="5">
    <location>
        <begin position="79"/>
        <end position="82"/>
    </location>
</feature>
<dbReference type="OrthoDB" id="9808348at2"/>
<dbReference type="AlphaFoldDB" id="A0A098R0V2"/>
<dbReference type="InterPro" id="IPR014039">
    <property type="entry name" value="Transl_elong_EFTs/EF1B_dimer"/>
</dbReference>
<dbReference type="SUPFAM" id="SSF54713">
    <property type="entry name" value="Elongation factor Ts (EF-Ts), dimerisation domain"/>
    <property type="match status" value="1"/>
</dbReference>
<dbReference type="RefSeq" id="WP_037544791.1">
    <property type="nucleotide sequence ID" value="NZ_JNUP01000003.1"/>
</dbReference>
<keyword evidence="4 5" id="KW-0648">Protein biosynthesis</keyword>
<feature type="domain" description="Translation elongation factor EFTs/EF1B dimerisation" evidence="8">
    <location>
        <begin position="71"/>
        <end position="278"/>
    </location>
</feature>
<sequence length="281" mass="30819">MAINAADVKRLREKTGAGMMDCKKALVKADGDFDRAETILKEMGLAAVAKRADRSADEGRVFTYVSPRIAGIMELSCETDFVARNEQFAETGTGMIKDAVESNKNADDAGLQAKATELATTIKENIQLRRLEKMEADATEKIFDYIHGEAGSVGVLVKLRADKAALLSDEQVLTLGKDLTLHAAAFNPPYLNESKVESSYLAEQERIFQAQAANMDKPAQVIQGIVKGKLNKHLKEICFTEQGFVKDEKRSVAQVLKDLSKELGGTIELVDYRVYRAGEAL</sequence>
<dbReference type="InterPro" id="IPR001816">
    <property type="entry name" value="Transl_elong_EFTs/EF1B"/>
</dbReference>
<dbReference type="GO" id="GO:0003746">
    <property type="term" value="F:translation elongation factor activity"/>
    <property type="evidence" value="ECO:0007669"/>
    <property type="project" value="UniProtKB-UniRule"/>
</dbReference>
<dbReference type="CDD" id="cd14275">
    <property type="entry name" value="UBA_EF-Ts"/>
    <property type="match status" value="1"/>
</dbReference>
<evidence type="ECO:0000256" key="2">
    <source>
        <dbReference type="ARBA" id="ARBA00016956"/>
    </source>
</evidence>
<proteinExistence type="inferred from homology"/>
<comment type="caution">
    <text evidence="9">The sequence shown here is derived from an EMBL/GenBank/DDBJ whole genome shotgun (WGS) entry which is preliminary data.</text>
</comment>
<dbReference type="PROSITE" id="PS01126">
    <property type="entry name" value="EF_TS_1"/>
    <property type="match status" value="1"/>
</dbReference>
<dbReference type="InterPro" id="IPR018101">
    <property type="entry name" value="Transl_elong_Ts_CS"/>
</dbReference>
<keyword evidence="3 5" id="KW-0251">Elongation factor</keyword>
<dbReference type="STRING" id="1480694.DC28_00805"/>
<dbReference type="Proteomes" id="UP000029692">
    <property type="component" value="Unassembled WGS sequence"/>
</dbReference>
<evidence type="ECO:0000256" key="1">
    <source>
        <dbReference type="ARBA" id="ARBA00005532"/>
    </source>
</evidence>
<evidence type="ECO:0000256" key="7">
    <source>
        <dbReference type="RuleBase" id="RU000643"/>
    </source>
</evidence>
<evidence type="ECO:0000256" key="4">
    <source>
        <dbReference type="ARBA" id="ARBA00022917"/>
    </source>
</evidence>
<dbReference type="Pfam" id="PF00889">
    <property type="entry name" value="EF_TS"/>
    <property type="match status" value="1"/>
</dbReference>
<dbReference type="PANTHER" id="PTHR11741:SF0">
    <property type="entry name" value="ELONGATION FACTOR TS, MITOCHONDRIAL"/>
    <property type="match status" value="1"/>
</dbReference>
<keyword evidence="10" id="KW-1185">Reference proteome</keyword>
<evidence type="ECO:0000256" key="5">
    <source>
        <dbReference type="HAMAP-Rule" id="MF_00050"/>
    </source>
</evidence>
<organism evidence="9 10">
    <name type="scientific">Spirochaeta lutea</name>
    <dbReference type="NCBI Taxonomy" id="1480694"/>
    <lineage>
        <taxon>Bacteria</taxon>
        <taxon>Pseudomonadati</taxon>
        <taxon>Spirochaetota</taxon>
        <taxon>Spirochaetia</taxon>
        <taxon>Spirochaetales</taxon>
        <taxon>Spirochaetaceae</taxon>
        <taxon>Spirochaeta</taxon>
    </lineage>
</organism>
<dbReference type="HAMAP" id="MF_00050">
    <property type="entry name" value="EF_Ts"/>
    <property type="match status" value="1"/>
</dbReference>
<dbReference type="EMBL" id="JNUP01000003">
    <property type="protein sequence ID" value="KGE73795.1"/>
    <property type="molecule type" value="Genomic_DNA"/>
</dbReference>
<dbReference type="Gene3D" id="1.10.286.20">
    <property type="match status" value="1"/>
</dbReference>
<dbReference type="GO" id="GO:0005737">
    <property type="term" value="C:cytoplasm"/>
    <property type="evidence" value="ECO:0007669"/>
    <property type="project" value="UniProtKB-SubCell"/>
</dbReference>
<evidence type="ECO:0000256" key="3">
    <source>
        <dbReference type="ARBA" id="ARBA00022768"/>
    </source>
</evidence>
<comment type="similarity">
    <text evidence="1 5 6">Belongs to the EF-Ts family.</text>
</comment>
<comment type="function">
    <text evidence="5 6">Associates with the EF-Tu.GDP complex and induces the exchange of GDP to GTP. It remains bound to the aminoacyl-tRNA.EF-Tu.GTP complex up to the GTP hydrolysis stage on the ribosome.</text>
</comment>
<reference evidence="9 10" key="1">
    <citation type="submission" date="2014-05" db="EMBL/GenBank/DDBJ databases">
        <title>De novo Genome Sequence of Spirocheata sp.</title>
        <authorList>
            <person name="Shivani Y."/>
            <person name="Subhash Y."/>
            <person name="Tushar L."/>
            <person name="Sasikala C."/>
            <person name="Ramana C.V."/>
        </authorList>
    </citation>
    <scope>NUCLEOTIDE SEQUENCE [LARGE SCALE GENOMIC DNA]</scope>
    <source>
        <strain evidence="9 10">JC230</strain>
    </source>
</reference>
<comment type="subcellular location">
    <subcellularLocation>
        <location evidence="5 7">Cytoplasm</location>
    </subcellularLocation>
</comment>
<dbReference type="NCBIfam" id="TIGR00116">
    <property type="entry name" value="tsf"/>
    <property type="match status" value="1"/>
</dbReference>
<dbReference type="Gene3D" id="3.30.479.20">
    <property type="entry name" value="Elongation factor Ts, dimerisation domain"/>
    <property type="match status" value="2"/>
</dbReference>
<evidence type="ECO:0000256" key="6">
    <source>
        <dbReference type="RuleBase" id="RU000642"/>
    </source>
</evidence>
<dbReference type="PROSITE" id="PS01127">
    <property type="entry name" value="EF_TS_2"/>
    <property type="match status" value="1"/>
</dbReference>
<dbReference type="Gene3D" id="1.10.8.10">
    <property type="entry name" value="DNA helicase RuvA subunit, C-terminal domain"/>
    <property type="match status" value="1"/>
</dbReference>
<name>A0A098R0V2_9SPIO</name>
<evidence type="ECO:0000259" key="8">
    <source>
        <dbReference type="Pfam" id="PF00889"/>
    </source>
</evidence>
<dbReference type="PANTHER" id="PTHR11741">
    <property type="entry name" value="ELONGATION FACTOR TS"/>
    <property type="match status" value="1"/>
</dbReference>
<accession>A0A098R0V2</accession>
<keyword evidence="5" id="KW-0963">Cytoplasm</keyword>
<dbReference type="eggNOG" id="COG0264">
    <property type="taxonomic scope" value="Bacteria"/>
</dbReference>
<evidence type="ECO:0000313" key="10">
    <source>
        <dbReference type="Proteomes" id="UP000029692"/>
    </source>
</evidence>